<organism evidence="1 2">
    <name type="scientific">Lentzea pudingi</name>
    <dbReference type="NCBI Taxonomy" id="1789439"/>
    <lineage>
        <taxon>Bacteria</taxon>
        <taxon>Bacillati</taxon>
        <taxon>Actinomycetota</taxon>
        <taxon>Actinomycetes</taxon>
        <taxon>Pseudonocardiales</taxon>
        <taxon>Pseudonocardiaceae</taxon>
        <taxon>Lentzea</taxon>
    </lineage>
</organism>
<accession>A0ABQ2IX77</accession>
<comment type="caution">
    <text evidence="1">The sequence shown here is derived from an EMBL/GenBank/DDBJ whole genome shotgun (WGS) entry which is preliminary data.</text>
</comment>
<dbReference type="Proteomes" id="UP000597656">
    <property type="component" value="Unassembled WGS sequence"/>
</dbReference>
<evidence type="ECO:0000313" key="2">
    <source>
        <dbReference type="Proteomes" id="UP000597656"/>
    </source>
</evidence>
<name>A0ABQ2IX77_9PSEU</name>
<reference evidence="2" key="1">
    <citation type="journal article" date="2019" name="Int. J. Syst. Evol. Microbiol.">
        <title>The Global Catalogue of Microorganisms (GCM) 10K type strain sequencing project: providing services to taxonomists for standard genome sequencing and annotation.</title>
        <authorList>
            <consortium name="The Broad Institute Genomics Platform"/>
            <consortium name="The Broad Institute Genome Sequencing Center for Infectious Disease"/>
            <person name="Wu L."/>
            <person name="Ma J."/>
        </authorList>
    </citation>
    <scope>NUCLEOTIDE SEQUENCE [LARGE SCALE GENOMIC DNA]</scope>
    <source>
        <strain evidence="2">CGMCC 4.7319</strain>
    </source>
</reference>
<protein>
    <submittedName>
        <fullName evidence="1">Uncharacterized protein</fullName>
    </submittedName>
</protein>
<dbReference type="RefSeq" id="WP_189160799.1">
    <property type="nucleotide sequence ID" value="NZ_BMNC01000043.1"/>
</dbReference>
<sequence>MVADHGITALWLTAGPFHLMADTNAACFTGLRRMLTGGDVVSTAAAERVLGLEAGVAVTGTSISTGPTSVSTVT</sequence>
<proteinExistence type="predicted"/>
<gene>
    <name evidence="1" type="ORF">GCM10011609_88390</name>
</gene>
<dbReference type="EMBL" id="BMNC01000043">
    <property type="protein sequence ID" value="GGN30534.1"/>
    <property type="molecule type" value="Genomic_DNA"/>
</dbReference>
<keyword evidence="2" id="KW-1185">Reference proteome</keyword>
<evidence type="ECO:0000313" key="1">
    <source>
        <dbReference type="EMBL" id="GGN30534.1"/>
    </source>
</evidence>
<dbReference type="Gene3D" id="3.40.50.980">
    <property type="match status" value="1"/>
</dbReference>